<comment type="caution">
    <text evidence="2">The sequence shown here is derived from an EMBL/GenBank/DDBJ whole genome shotgun (WGS) entry which is preliminary data.</text>
</comment>
<name>A0A9Q0M3A5_BLOTA</name>
<dbReference type="EMBL" id="JAPWDV010000003">
    <property type="protein sequence ID" value="KAJ6217918.1"/>
    <property type="molecule type" value="Genomic_DNA"/>
</dbReference>
<keyword evidence="3" id="KW-1185">Reference proteome</keyword>
<dbReference type="GO" id="GO:0030496">
    <property type="term" value="C:midbody"/>
    <property type="evidence" value="ECO:0007669"/>
    <property type="project" value="TreeGrafter"/>
</dbReference>
<evidence type="ECO:0008006" key="4">
    <source>
        <dbReference type="Google" id="ProtNLM"/>
    </source>
</evidence>
<keyword evidence="1" id="KW-0812">Transmembrane</keyword>
<organism evidence="2 3">
    <name type="scientific">Blomia tropicalis</name>
    <name type="common">Mite</name>
    <dbReference type="NCBI Taxonomy" id="40697"/>
    <lineage>
        <taxon>Eukaryota</taxon>
        <taxon>Metazoa</taxon>
        <taxon>Ecdysozoa</taxon>
        <taxon>Arthropoda</taxon>
        <taxon>Chelicerata</taxon>
        <taxon>Arachnida</taxon>
        <taxon>Acari</taxon>
        <taxon>Acariformes</taxon>
        <taxon>Sarcoptiformes</taxon>
        <taxon>Astigmata</taxon>
        <taxon>Glycyphagoidea</taxon>
        <taxon>Echimyopodidae</taxon>
        <taxon>Blomia</taxon>
    </lineage>
</organism>
<evidence type="ECO:0000313" key="3">
    <source>
        <dbReference type="Proteomes" id="UP001142055"/>
    </source>
</evidence>
<keyword evidence="1" id="KW-1133">Transmembrane helix</keyword>
<keyword evidence="1" id="KW-0472">Membrane</keyword>
<proteinExistence type="predicted"/>
<sequence>MIELLNARRMIIVIGVLIVLCIIIVILEDTITDHVDRPTPVLDYHHLPQLYNHSNIKVNQNRPLNKPTIHELINQSNSSADTISKLILTTSCWEHESFVTKKRCSPCQANERLLSYCIDTGYKELVHCEKYGDQYRSCDIHQSPSDVTSFFWVFEFFMICISLVFNFYVRRRQSLLNRLVLERIEKQISCGV</sequence>
<dbReference type="GO" id="GO:0000281">
    <property type="term" value="P:mitotic cytokinesis"/>
    <property type="evidence" value="ECO:0007669"/>
    <property type="project" value="TreeGrafter"/>
</dbReference>
<dbReference type="PANTHER" id="PTHR13041:SF3">
    <property type="entry name" value="PROTEIN JTB"/>
    <property type="match status" value="1"/>
</dbReference>
<dbReference type="OrthoDB" id="5971907at2759"/>
<dbReference type="GO" id="GO:0005813">
    <property type="term" value="C:centrosome"/>
    <property type="evidence" value="ECO:0007669"/>
    <property type="project" value="TreeGrafter"/>
</dbReference>
<feature type="transmembrane region" description="Helical" evidence="1">
    <location>
        <begin position="7"/>
        <end position="27"/>
    </location>
</feature>
<protein>
    <recommendedName>
        <fullName evidence="4">Protein JTB</fullName>
    </recommendedName>
</protein>
<evidence type="ECO:0000313" key="2">
    <source>
        <dbReference type="EMBL" id="KAJ6217918.1"/>
    </source>
</evidence>
<dbReference type="GO" id="GO:0005819">
    <property type="term" value="C:spindle"/>
    <property type="evidence" value="ECO:0007669"/>
    <property type="project" value="TreeGrafter"/>
</dbReference>
<dbReference type="PANTHER" id="PTHR13041">
    <property type="entry name" value="JTB PROTEIN-RELATED"/>
    <property type="match status" value="1"/>
</dbReference>
<dbReference type="OMA" id="NSTEYCW"/>
<dbReference type="GO" id="GO:0005737">
    <property type="term" value="C:cytoplasm"/>
    <property type="evidence" value="ECO:0007669"/>
    <property type="project" value="TreeGrafter"/>
</dbReference>
<reference evidence="2" key="1">
    <citation type="submission" date="2022-12" db="EMBL/GenBank/DDBJ databases">
        <title>Genome assemblies of Blomia tropicalis.</title>
        <authorList>
            <person name="Cui Y."/>
        </authorList>
    </citation>
    <scope>NUCLEOTIDE SEQUENCE</scope>
    <source>
        <tissue evidence="2">Adult mites</tissue>
    </source>
</reference>
<accession>A0A9Q0M3A5</accession>
<dbReference type="AlphaFoldDB" id="A0A9Q0M3A5"/>
<gene>
    <name evidence="2" type="ORF">RDWZM_009075</name>
</gene>
<dbReference type="Gene3D" id="3.30.720.220">
    <property type="match status" value="1"/>
</dbReference>
<feature type="transmembrane region" description="Helical" evidence="1">
    <location>
        <begin position="150"/>
        <end position="169"/>
    </location>
</feature>
<evidence type="ECO:0000256" key="1">
    <source>
        <dbReference type="SAM" id="Phobius"/>
    </source>
</evidence>
<dbReference type="Proteomes" id="UP001142055">
    <property type="component" value="Chromosome 3"/>
</dbReference>
<dbReference type="GO" id="GO:0016020">
    <property type="term" value="C:membrane"/>
    <property type="evidence" value="ECO:0007669"/>
    <property type="project" value="InterPro"/>
</dbReference>
<dbReference type="Pfam" id="PF05439">
    <property type="entry name" value="JTB"/>
    <property type="match status" value="1"/>
</dbReference>
<dbReference type="InterPro" id="IPR008657">
    <property type="entry name" value="JTB"/>
</dbReference>